<accession>A0AA36JFY9</accession>
<feature type="transmembrane region" description="Helical" evidence="8">
    <location>
        <begin position="635"/>
        <end position="658"/>
    </location>
</feature>
<evidence type="ECO:0000256" key="1">
    <source>
        <dbReference type="ARBA" id="ARBA00004141"/>
    </source>
</evidence>
<dbReference type="EC" id="2.4.1.16" evidence="2"/>
<proteinExistence type="predicted"/>
<feature type="region of interest" description="Disordered" evidence="7">
    <location>
        <begin position="143"/>
        <end position="174"/>
    </location>
</feature>
<feature type="transmembrane region" description="Helical" evidence="8">
    <location>
        <begin position="12"/>
        <end position="34"/>
    </location>
</feature>
<feature type="region of interest" description="Disordered" evidence="7">
    <location>
        <begin position="600"/>
        <end position="619"/>
    </location>
</feature>
<name>A0AA36JFY9_9DINO</name>
<comment type="caution">
    <text evidence="9">The sequence shown here is derived from an EMBL/GenBank/DDBJ whole genome shotgun (WGS) entry which is preliminary data.</text>
</comment>
<evidence type="ECO:0000256" key="8">
    <source>
        <dbReference type="SAM" id="Phobius"/>
    </source>
</evidence>
<reference evidence="9" key="1">
    <citation type="submission" date="2023-08" db="EMBL/GenBank/DDBJ databases">
        <authorList>
            <person name="Chen Y."/>
            <person name="Shah S."/>
            <person name="Dougan E. K."/>
            <person name="Thang M."/>
            <person name="Chan C."/>
        </authorList>
    </citation>
    <scope>NUCLEOTIDE SEQUENCE</scope>
</reference>
<evidence type="ECO:0000256" key="7">
    <source>
        <dbReference type="SAM" id="MobiDB-lite"/>
    </source>
</evidence>
<dbReference type="EMBL" id="CAUJNA010003550">
    <property type="protein sequence ID" value="CAJ1404670.1"/>
    <property type="molecule type" value="Genomic_DNA"/>
</dbReference>
<dbReference type="PANTHER" id="PTHR22914:SF41">
    <property type="entry name" value="CHITIN SYNTHASE 7"/>
    <property type="match status" value="1"/>
</dbReference>
<organism evidence="9 10">
    <name type="scientific">Effrenium voratum</name>
    <dbReference type="NCBI Taxonomy" id="2562239"/>
    <lineage>
        <taxon>Eukaryota</taxon>
        <taxon>Sar</taxon>
        <taxon>Alveolata</taxon>
        <taxon>Dinophyceae</taxon>
        <taxon>Suessiales</taxon>
        <taxon>Symbiodiniaceae</taxon>
        <taxon>Effrenium</taxon>
    </lineage>
</organism>
<evidence type="ECO:0000256" key="5">
    <source>
        <dbReference type="ARBA" id="ARBA00022989"/>
    </source>
</evidence>
<keyword evidence="3" id="KW-0328">Glycosyltransferase</keyword>
<keyword evidence="6 8" id="KW-0472">Membrane</keyword>
<dbReference type="Pfam" id="PF03142">
    <property type="entry name" value="Chitin_synth_2"/>
    <property type="match status" value="1"/>
</dbReference>
<keyword evidence="10" id="KW-1185">Reference proteome</keyword>
<gene>
    <name evidence="9" type="ORF">EVOR1521_LOCUS27071</name>
</gene>
<feature type="transmembrane region" description="Helical" evidence="8">
    <location>
        <begin position="481"/>
        <end position="503"/>
    </location>
</feature>
<dbReference type="GO" id="GO:0004100">
    <property type="term" value="F:chitin synthase activity"/>
    <property type="evidence" value="ECO:0007669"/>
    <property type="project" value="UniProtKB-EC"/>
</dbReference>
<keyword evidence="3" id="KW-0808">Transferase</keyword>
<dbReference type="AlphaFoldDB" id="A0AA36JFY9"/>
<sequence>MEVMDTQINRAMVGGGLSLAVAVFVLFAWARVLLLRAKLARAPKPVAPSLLAKDLVDDVVREEELVVVLSCYRETQEELKHSLGTVGFQGTSADVASESSSSRSEESSAAEVGPATRLMIFLDGLQGKEEQVLQLLKGSLQGPDFESSTQAPSSSGSGSQSRASSPRSEEASPLAKMEVDFGSDFDTLQAMIGLLPLRNPERVHGCVRVQGELSTSGRDVPFELYIKTSCARSKRASQALCMSLLSSGSDLESGRSAGPQALLLLDGDCRVKALHVPELFRCLRQQKLAACGPFMLAEKRTSFCLLVQLVRDWASQRVLWLGQSLFRFQAPLNGSCALYSMEAVQAIQDHFCRAVREDSMMDNMRIEMGEDSFMTNLVHEHVQEKLHGVHGIRFMPQCHASSFMPETWLEYLAQQCRWKRSHLGNRSALLLNPKVWCCSPGRWPFWLVHVASFLWTPHLAPATLTLWFAHLAGEALEDAGLANGAAAGVHAALWLAICVYAVLSRGSVPSKPKMHTAFTGFFMILGALQMFLLAHRSVYFLAMPLAMSAALLLLQLPHGLRVPWAGLLVLAVPLAAFVELVQQPVVAVANADGVSAKWATREKTEEAEKPQAAKAKEAPEDWRGHAMAIRSWSRWILLALWLFANFALGAVPLSLGYAGLAGSVVASMLVTNLLLHVLLALVYSLWLAFFRARSRAFGERRAECGA</sequence>
<comment type="subcellular location">
    <subcellularLocation>
        <location evidence="1">Membrane</location>
        <topology evidence="1">Multi-pass membrane protein</topology>
    </subcellularLocation>
</comment>
<keyword evidence="4 8" id="KW-0812">Transmembrane</keyword>
<dbReference type="GO" id="GO:0016020">
    <property type="term" value="C:membrane"/>
    <property type="evidence" value="ECO:0007669"/>
    <property type="project" value="UniProtKB-SubCell"/>
</dbReference>
<dbReference type="GO" id="GO:0006031">
    <property type="term" value="P:chitin biosynthetic process"/>
    <property type="evidence" value="ECO:0007669"/>
    <property type="project" value="TreeGrafter"/>
</dbReference>
<evidence type="ECO:0000256" key="4">
    <source>
        <dbReference type="ARBA" id="ARBA00022692"/>
    </source>
</evidence>
<evidence type="ECO:0000256" key="3">
    <source>
        <dbReference type="ARBA" id="ARBA00022676"/>
    </source>
</evidence>
<feature type="compositionally biased region" description="Low complexity" evidence="7">
    <location>
        <begin position="146"/>
        <end position="166"/>
    </location>
</feature>
<evidence type="ECO:0000313" key="9">
    <source>
        <dbReference type="EMBL" id="CAJ1404670.1"/>
    </source>
</evidence>
<feature type="transmembrane region" description="Helical" evidence="8">
    <location>
        <begin position="664"/>
        <end position="690"/>
    </location>
</feature>
<dbReference type="GO" id="GO:0071944">
    <property type="term" value="C:cell periphery"/>
    <property type="evidence" value="ECO:0007669"/>
    <property type="project" value="TreeGrafter"/>
</dbReference>
<evidence type="ECO:0000313" key="10">
    <source>
        <dbReference type="Proteomes" id="UP001178507"/>
    </source>
</evidence>
<dbReference type="Proteomes" id="UP001178507">
    <property type="component" value="Unassembled WGS sequence"/>
</dbReference>
<dbReference type="PANTHER" id="PTHR22914">
    <property type="entry name" value="CHITIN SYNTHASE"/>
    <property type="match status" value="1"/>
</dbReference>
<protein>
    <recommendedName>
        <fullName evidence="2">chitin synthase</fullName>
        <ecNumber evidence="2">2.4.1.16</ecNumber>
    </recommendedName>
</protein>
<keyword evidence="5 8" id="KW-1133">Transmembrane helix</keyword>
<feature type="transmembrane region" description="Helical" evidence="8">
    <location>
        <begin position="515"/>
        <end position="533"/>
    </location>
</feature>
<feature type="transmembrane region" description="Helical" evidence="8">
    <location>
        <begin position="562"/>
        <end position="581"/>
    </location>
</feature>
<dbReference type="InterPro" id="IPR004835">
    <property type="entry name" value="Chitin_synth"/>
</dbReference>
<dbReference type="InterPro" id="IPR029044">
    <property type="entry name" value="Nucleotide-diphossugar_trans"/>
</dbReference>
<dbReference type="SUPFAM" id="SSF53448">
    <property type="entry name" value="Nucleotide-diphospho-sugar transferases"/>
    <property type="match status" value="1"/>
</dbReference>
<evidence type="ECO:0000256" key="2">
    <source>
        <dbReference type="ARBA" id="ARBA00012543"/>
    </source>
</evidence>
<evidence type="ECO:0000256" key="6">
    <source>
        <dbReference type="ARBA" id="ARBA00023136"/>
    </source>
</evidence>